<dbReference type="CDD" id="cd09272">
    <property type="entry name" value="RNase_HI_RT_Ty1"/>
    <property type="match status" value="1"/>
</dbReference>
<organism evidence="1 2">
    <name type="scientific">Lolium multiflorum</name>
    <name type="common">Italian ryegrass</name>
    <name type="synonym">Lolium perenne subsp. multiflorum</name>
    <dbReference type="NCBI Taxonomy" id="4521"/>
    <lineage>
        <taxon>Eukaryota</taxon>
        <taxon>Viridiplantae</taxon>
        <taxon>Streptophyta</taxon>
        <taxon>Embryophyta</taxon>
        <taxon>Tracheophyta</taxon>
        <taxon>Spermatophyta</taxon>
        <taxon>Magnoliopsida</taxon>
        <taxon>Liliopsida</taxon>
        <taxon>Poales</taxon>
        <taxon>Poaceae</taxon>
        <taxon>BOP clade</taxon>
        <taxon>Pooideae</taxon>
        <taxon>Poodae</taxon>
        <taxon>Poeae</taxon>
        <taxon>Poeae Chloroplast Group 2 (Poeae type)</taxon>
        <taxon>Loliodinae</taxon>
        <taxon>Loliinae</taxon>
        <taxon>Lolium</taxon>
    </lineage>
</organism>
<proteinExistence type="predicted"/>
<reference evidence="1" key="1">
    <citation type="submission" date="2023-07" db="EMBL/GenBank/DDBJ databases">
        <title>A chromosome-level genome assembly of Lolium multiflorum.</title>
        <authorList>
            <person name="Chen Y."/>
            <person name="Copetti D."/>
            <person name="Kolliker R."/>
            <person name="Studer B."/>
        </authorList>
    </citation>
    <scope>NUCLEOTIDE SEQUENCE</scope>
    <source>
        <strain evidence="1">02402/16</strain>
        <tissue evidence="1">Leaf</tissue>
    </source>
</reference>
<keyword evidence="2" id="KW-1185">Reference proteome</keyword>
<dbReference type="AlphaFoldDB" id="A0AAD8RQP7"/>
<gene>
    <name evidence="1" type="ORF">QYE76_003392</name>
</gene>
<dbReference type="PANTHER" id="PTHR11439:SF467">
    <property type="entry name" value="INTEGRASE CATALYTIC DOMAIN-CONTAINING PROTEIN"/>
    <property type="match status" value="1"/>
</dbReference>
<name>A0AAD8RQP7_LOLMU</name>
<dbReference type="PANTHER" id="PTHR11439">
    <property type="entry name" value="GAG-POL-RELATED RETROTRANSPOSON"/>
    <property type="match status" value="1"/>
</dbReference>
<protein>
    <submittedName>
        <fullName evidence="1">Uncharacterized protein</fullName>
    </submittedName>
</protein>
<evidence type="ECO:0000313" key="2">
    <source>
        <dbReference type="Proteomes" id="UP001231189"/>
    </source>
</evidence>
<accession>A0AAD8RQP7</accession>
<evidence type="ECO:0000313" key="1">
    <source>
        <dbReference type="EMBL" id="KAK1629077.1"/>
    </source>
</evidence>
<comment type="caution">
    <text evidence="1">The sequence shown here is derived from an EMBL/GenBank/DDBJ whole genome shotgun (WGS) entry which is preliminary data.</text>
</comment>
<dbReference type="Proteomes" id="UP001231189">
    <property type="component" value="Unassembled WGS sequence"/>
</dbReference>
<sequence>MGAKSSTESEYIAASEASSEAVWMKRFIVELGVVLSALDPLVIYCDNMGAIANAQEPRSHKRLKHIKLRYHSIHEYIEDGESNTWGSTYIMRGIGEGAGHPKTTRWPHPSGRRPLSQTLAASLLHLSRTLSEAPPEFSTTTATTPSCCRIQGGATTSAAHWNGEKDVVFINTERVTSTEVLPDRGTVIKIFYTLCKRQVIVYRSNKSLLL</sequence>
<dbReference type="EMBL" id="JAUUTY010000005">
    <property type="protein sequence ID" value="KAK1629077.1"/>
    <property type="molecule type" value="Genomic_DNA"/>
</dbReference>